<protein>
    <recommendedName>
        <fullName evidence="2">rRNA 2'-O-methyltransferase fibrillarin</fullName>
    </recommendedName>
</protein>
<proteinExistence type="inferred from homology"/>
<comment type="similarity">
    <text evidence="1">Belongs to the methyltransferase superfamily. Fibrillarin family.</text>
</comment>
<evidence type="ECO:0000256" key="6">
    <source>
        <dbReference type="ARBA" id="ARBA00022884"/>
    </source>
</evidence>
<dbReference type="GO" id="GO:0000494">
    <property type="term" value="P:box C/D sno(s)RNA 3'-end processing"/>
    <property type="evidence" value="ECO:0007669"/>
    <property type="project" value="TreeGrafter"/>
</dbReference>
<gene>
    <name evidence="7" type="ORF">ENL96_02050</name>
</gene>
<dbReference type="SUPFAM" id="SSF53335">
    <property type="entry name" value="S-adenosyl-L-methionine-dependent methyltransferases"/>
    <property type="match status" value="1"/>
</dbReference>
<dbReference type="Pfam" id="PF01269">
    <property type="entry name" value="Fibrillarin"/>
    <property type="match status" value="1"/>
</dbReference>
<dbReference type="PANTHER" id="PTHR10335">
    <property type="entry name" value="RRNA 2-O-METHYLTRANSFERASE FIBRILLARIN"/>
    <property type="match status" value="1"/>
</dbReference>
<dbReference type="NCBIfam" id="NF003276">
    <property type="entry name" value="PRK04266.1-2"/>
    <property type="match status" value="1"/>
</dbReference>
<evidence type="ECO:0000313" key="7">
    <source>
        <dbReference type="EMBL" id="HHR92272.1"/>
    </source>
</evidence>
<dbReference type="PIRSF" id="PIRSF006540">
    <property type="entry name" value="Nop17p"/>
    <property type="match status" value="1"/>
</dbReference>
<comment type="caution">
    <text evidence="7">The sequence shown here is derived from an EMBL/GenBank/DDBJ whole genome shotgun (WGS) entry which is preliminary data.</text>
</comment>
<dbReference type="Gene3D" id="3.30.200.20">
    <property type="entry name" value="Phosphorylase Kinase, domain 1"/>
    <property type="match status" value="1"/>
</dbReference>
<evidence type="ECO:0000256" key="5">
    <source>
        <dbReference type="ARBA" id="ARBA00022679"/>
    </source>
</evidence>
<dbReference type="GO" id="GO:0008649">
    <property type="term" value="F:rRNA methyltransferase activity"/>
    <property type="evidence" value="ECO:0007669"/>
    <property type="project" value="TreeGrafter"/>
</dbReference>
<keyword evidence="4 7" id="KW-0489">Methyltransferase</keyword>
<dbReference type="Gene3D" id="3.40.50.150">
    <property type="entry name" value="Vaccinia Virus protein VP39"/>
    <property type="match status" value="1"/>
</dbReference>
<dbReference type="GO" id="GO:1990259">
    <property type="term" value="F:histone H2AQ104 methyltransferase activity"/>
    <property type="evidence" value="ECO:0007669"/>
    <property type="project" value="TreeGrafter"/>
</dbReference>
<evidence type="ECO:0000256" key="2">
    <source>
        <dbReference type="ARBA" id="ARBA00015190"/>
    </source>
</evidence>
<dbReference type="PANTHER" id="PTHR10335:SF17">
    <property type="entry name" value="FIBRILLARIN"/>
    <property type="match status" value="1"/>
</dbReference>
<dbReference type="InterPro" id="IPR029063">
    <property type="entry name" value="SAM-dependent_MTases_sf"/>
</dbReference>
<dbReference type="GO" id="GO:0003723">
    <property type="term" value="F:RNA binding"/>
    <property type="evidence" value="ECO:0007669"/>
    <property type="project" value="UniProtKB-KW"/>
</dbReference>
<keyword evidence="6" id="KW-0694">RNA-binding</keyword>
<dbReference type="PRINTS" id="PR00052">
    <property type="entry name" value="FIBRILLARIN"/>
</dbReference>
<name>A0A7C5URR8_UNCC3</name>
<dbReference type="EMBL" id="DRVY01000058">
    <property type="protein sequence ID" value="HHR92272.1"/>
    <property type="molecule type" value="Genomic_DNA"/>
</dbReference>
<keyword evidence="5 7" id="KW-0808">Transferase</keyword>
<dbReference type="AlphaFoldDB" id="A0A7C5URR8"/>
<evidence type="ECO:0000256" key="1">
    <source>
        <dbReference type="ARBA" id="ARBA00010632"/>
    </source>
</evidence>
<sequence>MPKVEKTKFSNIFKIDNKLATINLVPGFRSSNEEIVKIDGIEYRIWDPYTSKPAAAIKKKLKVFPLEKGMKVLYLGLAEGKTASFFSDIVGKEGLIFGVEISPRSLREAIPVCEKRGNIIPILADARRPELYEDIIVEKVDFVFEDVADPQQVEIFVRNCEKFLKEGGYGAIAIKSQSIDVVKKPKEVYKECVQKLEKHFTVLDKVELDPYEKFHLFVVVKKK</sequence>
<keyword evidence="3" id="KW-0698">rRNA processing</keyword>
<dbReference type="SMART" id="SM01206">
    <property type="entry name" value="Fibrillarin"/>
    <property type="match status" value="1"/>
</dbReference>
<dbReference type="HAMAP" id="MF_00351">
    <property type="entry name" value="RNA_methyltransf_FlpA"/>
    <property type="match status" value="1"/>
</dbReference>
<evidence type="ECO:0000256" key="4">
    <source>
        <dbReference type="ARBA" id="ARBA00022603"/>
    </source>
</evidence>
<accession>A0A7C5URR8</accession>
<dbReference type="InterPro" id="IPR000692">
    <property type="entry name" value="Fibrillarin"/>
</dbReference>
<evidence type="ECO:0000256" key="3">
    <source>
        <dbReference type="ARBA" id="ARBA00022552"/>
    </source>
</evidence>
<reference evidence="7" key="1">
    <citation type="journal article" date="2020" name="mSystems">
        <title>Genome- and Community-Level Interaction Insights into Carbon Utilization and Element Cycling Functions of Hydrothermarchaeota in Hydrothermal Sediment.</title>
        <authorList>
            <person name="Zhou Z."/>
            <person name="Liu Y."/>
            <person name="Xu W."/>
            <person name="Pan J."/>
            <person name="Luo Z.H."/>
            <person name="Li M."/>
        </authorList>
    </citation>
    <scope>NUCLEOTIDE SEQUENCE [LARGE SCALE GENOMIC DNA]</scope>
    <source>
        <strain evidence="7">SpSt-1042</strain>
    </source>
</reference>
<organism evidence="7">
    <name type="scientific">candidate division CPR3 bacterium</name>
    <dbReference type="NCBI Taxonomy" id="2268181"/>
    <lineage>
        <taxon>Bacteria</taxon>
        <taxon>Bacteria division CPR3</taxon>
    </lineage>
</organism>